<name>A0A1I6DPI8_9RHOB</name>
<dbReference type="RefSeq" id="WP_092079093.1">
    <property type="nucleotide sequence ID" value="NZ_FOYI01000004.1"/>
</dbReference>
<evidence type="ECO:0008006" key="3">
    <source>
        <dbReference type="Google" id="ProtNLM"/>
    </source>
</evidence>
<gene>
    <name evidence="1" type="ORF">SAMN04515673_104208</name>
</gene>
<reference evidence="1 2" key="1">
    <citation type="submission" date="2016-10" db="EMBL/GenBank/DDBJ databases">
        <authorList>
            <person name="de Groot N.N."/>
        </authorList>
    </citation>
    <scope>NUCLEOTIDE SEQUENCE [LARGE SCALE GENOMIC DNA]</scope>
    <source>
        <strain evidence="2">KMM 9023,NRIC 0796,JCM 17311,KCTC 23692</strain>
    </source>
</reference>
<dbReference type="EMBL" id="FOYI01000004">
    <property type="protein sequence ID" value="SFR07301.1"/>
    <property type="molecule type" value="Genomic_DNA"/>
</dbReference>
<sequence>MTRPMPSGDWLYAALPEILRARDAETGEALRALLALLGEQGDTLFEEADRLYDNQFIETCEDWLVPYLGALVGYRPVHDVGPVSQRALVGRWIALTRAKGTAAALEEVARGATNWPAKVTEYFQLLAHPQFMNHIRPEAHGALDMRRVPRLEALGSAFDSAHYTVDTGRIPLGEGRHNVQNIGIALWRLRPDAWPRHRAFVRGARRFTVHPLGLDTRLFNLPESETGTDTLAGAVNLPIPLERRHLAANLAAFTPRAFRIWVDGNEVPPSGLRVCNLSDAGGGWAHAPDGVVAIDPVLGRINTPADAPAPELVEVEAQTALMGDLGGGAYERAAGFSEALSPLRPVDAAGDLQAELTEVATGGAVEITDSETYSGAVAIDIAEDQRLELRAANGQRPTLSLGADMALTGAAEAEITLNGLLIAGGALIVPDDGANALRRLTLRHVTLLPGITAQANGTPDQPAAPSLIIEAPNVIVELDRCILGGIRCHPSTVLTATDSIIDATARENIALAAPDGTSPAARVSLRECTVIGKISARVFTLVSNSLLDAALAPGDPWDIAIAAQDTQTGCARFSYIPPGARVPRRYRCQPSLARAQALAAAEEANPMLSPAEEAAILRRVTAPLRPGFTERRYGRAGYMQLLTAAPREIRTGADDESEMGAWQHIHQPQRESNLRARLDEFLPSGMDAGFHHET</sequence>
<dbReference type="OrthoDB" id="626916at2"/>
<evidence type="ECO:0000313" key="1">
    <source>
        <dbReference type="EMBL" id="SFR07301.1"/>
    </source>
</evidence>
<dbReference type="AlphaFoldDB" id="A0A1I6DPI8"/>
<dbReference type="STRING" id="871652.SAMN04515673_104208"/>
<dbReference type="Proteomes" id="UP000199302">
    <property type="component" value="Unassembled WGS sequence"/>
</dbReference>
<evidence type="ECO:0000313" key="2">
    <source>
        <dbReference type="Proteomes" id="UP000199302"/>
    </source>
</evidence>
<protein>
    <recommendedName>
        <fullName evidence="3">Phage tail protein (Tail_P2_I)</fullName>
    </recommendedName>
</protein>
<organism evidence="1 2">
    <name type="scientific">Poseidonocella sedimentorum</name>
    <dbReference type="NCBI Taxonomy" id="871652"/>
    <lineage>
        <taxon>Bacteria</taxon>
        <taxon>Pseudomonadati</taxon>
        <taxon>Pseudomonadota</taxon>
        <taxon>Alphaproteobacteria</taxon>
        <taxon>Rhodobacterales</taxon>
        <taxon>Roseobacteraceae</taxon>
        <taxon>Poseidonocella</taxon>
    </lineage>
</organism>
<keyword evidence="2" id="KW-1185">Reference proteome</keyword>
<accession>A0A1I6DPI8</accession>
<proteinExistence type="predicted"/>